<evidence type="ECO:0000256" key="2">
    <source>
        <dbReference type="SAM" id="SignalP"/>
    </source>
</evidence>
<evidence type="ECO:0000313" key="4">
    <source>
        <dbReference type="EMBL" id="CEK71779.1"/>
    </source>
</evidence>
<dbReference type="PROSITE" id="PS00615">
    <property type="entry name" value="C_TYPE_LECTIN_1"/>
    <property type="match status" value="1"/>
</dbReference>
<dbReference type="InterPro" id="IPR018378">
    <property type="entry name" value="C-type_lectin_CS"/>
</dbReference>
<dbReference type="InterPro" id="IPR001304">
    <property type="entry name" value="C-type_lectin-like"/>
</dbReference>
<dbReference type="AlphaFoldDB" id="A0A0B6ZSZ0"/>
<organism evidence="4">
    <name type="scientific">Arion vulgaris</name>
    <dbReference type="NCBI Taxonomy" id="1028688"/>
    <lineage>
        <taxon>Eukaryota</taxon>
        <taxon>Metazoa</taxon>
        <taxon>Spiralia</taxon>
        <taxon>Lophotrochozoa</taxon>
        <taxon>Mollusca</taxon>
        <taxon>Gastropoda</taxon>
        <taxon>Heterobranchia</taxon>
        <taxon>Euthyneura</taxon>
        <taxon>Panpulmonata</taxon>
        <taxon>Eupulmonata</taxon>
        <taxon>Stylommatophora</taxon>
        <taxon>Helicina</taxon>
        <taxon>Arionoidea</taxon>
        <taxon>Arionidae</taxon>
        <taxon>Arion</taxon>
    </lineage>
</organism>
<dbReference type="InterPro" id="IPR016186">
    <property type="entry name" value="C-type_lectin-like/link_sf"/>
</dbReference>
<dbReference type="PANTHER" id="PTHR22803">
    <property type="entry name" value="MANNOSE, PHOSPHOLIPASE, LECTIN RECEPTOR RELATED"/>
    <property type="match status" value="1"/>
</dbReference>
<proteinExistence type="predicted"/>
<feature type="signal peptide" evidence="2">
    <location>
        <begin position="1"/>
        <end position="21"/>
    </location>
</feature>
<reference evidence="4" key="1">
    <citation type="submission" date="2014-12" db="EMBL/GenBank/DDBJ databases">
        <title>Insight into the proteome of Arion vulgaris.</title>
        <authorList>
            <person name="Aradska J."/>
            <person name="Bulat T."/>
            <person name="Smidak R."/>
            <person name="Sarate P."/>
            <person name="Gangsoo J."/>
            <person name="Sialana F."/>
            <person name="Bilban M."/>
            <person name="Lubec G."/>
        </authorList>
    </citation>
    <scope>NUCLEOTIDE SEQUENCE</scope>
    <source>
        <tissue evidence="4">Skin</tissue>
    </source>
</reference>
<evidence type="ECO:0000256" key="1">
    <source>
        <dbReference type="ARBA" id="ARBA00023157"/>
    </source>
</evidence>
<dbReference type="SUPFAM" id="SSF56436">
    <property type="entry name" value="C-type lectin-like"/>
    <property type="match status" value="1"/>
</dbReference>
<dbReference type="Pfam" id="PF00059">
    <property type="entry name" value="Lectin_C"/>
    <property type="match status" value="1"/>
</dbReference>
<keyword evidence="2" id="KW-0732">Signal</keyword>
<dbReference type="SMART" id="SM00034">
    <property type="entry name" value="CLECT"/>
    <property type="match status" value="1"/>
</dbReference>
<accession>A0A0B6ZSZ0</accession>
<dbReference type="InterPro" id="IPR016187">
    <property type="entry name" value="CTDL_fold"/>
</dbReference>
<sequence length="183" mass="20433">MMMFTFTVAMIVATSLVGCMANEGTAPGRVRRHVGDYYCSGDGTYYASKTCPPAWEYFEGSCYAFVALPNTWYVAAATCLAHRGYLAEINTESENTYIVNKARAAKFGSIWIGGSELLDLQTVVWAYSGTRPTFSDWSPGQPIKFGEECLEIREPFSWKWNDLDCNLANRYVCETNPLPLPPI</sequence>
<dbReference type="Gene3D" id="3.10.100.10">
    <property type="entry name" value="Mannose-Binding Protein A, subunit A"/>
    <property type="match status" value="1"/>
</dbReference>
<protein>
    <recommendedName>
        <fullName evidence="3">C-type lectin domain-containing protein</fullName>
    </recommendedName>
</protein>
<evidence type="ECO:0000259" key="3">
    <source>
        <dbReference type="PROSITE" id="PS50041"/>
    </source>
</evidence>
<dbReference type="InterPro" id="IPR050111">
    <property type="entry name" value="C-type_lectin/snaclec_domain"/>
</dbReference>
<gene>
    <name evidence="4" type="primary">ORF79795</name>
</gene>
<dbReference type="PROSITE" id="PS50041">
    <property type="entry name" value="C_TYPE_LECTIN_2"/>
    <property type="match status" value="1"/>
</dbReference>
<dbReference type="CDD" id="cd00037">
    <property type="entry name" value="CLECT"/>
    <property type="match status" value="1"/>
</dbReference>
<name>A0A0B6ZSZ0_9EUPU</name>
<feature type="chain" id="PRO_5002111318" description="C-type lectin domain-containing protein" evidence="2">
    <location>
        <begin position="22"/>
        <end position="183"/>
    </location>
</feature>
<keyword evidence="1" id="KW-1015">Disulfide bond</keyword>
<feature type="domain" description="C-type lectin" evidence="3">
    <location>
        <begin position="58"/>
        <end position="174"/>
    </location>
</feature>
<dbReference type="EMBL" id="HACG01024914">
    <property type="protein sequence ID" value="CEK71779.1"/>
    <property type="molecule type" value="Transcribed_RNA"/>
</dbReference>